<proteinExistence type="predicted"/>
<dbReference type="Pfam" id="PF04909">
    <property type="entry name" value="Amidohydro_2"/>
    <property type="match status" value="1"/>
</dbReference>
<evidence type="ECO:0000256" key="1">
    <source>
        <dbReference type="ARBA" id="ARBA00023239"/>
    </source>
</evidence>
<organism evidence="3 4">
    <name type="scientific">Aquipuribacter nitratireducens</name>
    <dbReference type="NCBI Taxonomy" id="650104"/>
    <lineage>
        <taxon>Bacteria</taxon>
        <taxon>Bacillati</taxon>
        <taxon>Actinomycetota</taxon>
        <taxon>Actinomycetes</taxon>
        <taxon>Micrococcales</taxon>
        <taxon>Intrasporangiaceae</taxon>
        <taxon>Aquipuribacter</taxon>
    </lineage>
</organism>
<feature type="domain" description="Amidohydrolase-related" evidence="2">
    <location>
        <begin position="3"/>
        <end position="328"/>
    </location>
</feature>
<dbReference type="Proteomes" id="UP001596122">
    <property type="component" value="Unassembled WGS sequence"/>
</dbReference>
<dbReference type="Gene3D" id="3.20.20.140">
    <property type="entry name" value="Metal-dependent hydrolases"/>
    <property type="match status" value="1"/>
</dbReference>
<dbReference type="PANTHER" id="PTHR21240:SF28">
    <property type="entry name" value="ISO-OROTATE DECARBOXYLASE (EUROFUNG)"/>
    <property type="match status" value="1"/>
</dbReference>
<comment type="caution">
    <text evidence="3">The sequence shown here is derived from an EMBL/GenBank/DDBJ whole genome shotgun (WGS) entry which is preliminary data.</text>
</comment>
<keyword evidence="1" id="KW-0456">Lyase</keyword>
<dbReference type="InterPro" id="IPR032465">
    <property type="entry name" value="ACMSD"/>
</dbReference>
<accession>A0ABW0GNF9</accession>
<evidence type="ECO:0000313" key="3">
    <source>
        <dbReference type="EMBL" id="MFC5381209.1"/>
    </source>
</evidence>
<evidence type="ECO:0000259" key="2">
    <source>
        <dbReference type="Pfam" id="PF04909"/>
    </source>
</evidence>
<name>A0ABW0GNF9_9MICO</name>
<keyword evidence="4" id="KW-1185">Reference proteome</keyword>
<dbReference type="EMBL" id="JBHSLD010000009">
    <property type="protein sequence ID" value="MFC5381209.1"/>
    <property type="molecule type" value="Genomic_DNA"/>
</dbReference>
<dbReference type="InterPro" id="IPR032466">
    <property type="entry name" value="Metal_Hydrolase"/>
</dbReference>
<dbReference type="RefSeq" id="WP_340270644.1">
    <property type="nucleotide sequence ID" value="NZ_JBBEOG010000007.1"/>
</dbReference>
<reference evidence="4" key="1">
    <citation type="journal article" date="2019" name="Int. J. Syst. Evol. Microbiol.">
        <title>The Global Catalogue of Microorganisms (GCM) 10K type strain sequencing project: providing services to taxonomists for standard genome sequencing and annotation.</title>
        <authorList>
            <consortium name="The Broad Institute Genomics Platform"/>
            <consortium name="The Broad Institute Genome Sequencing Center for Infectious Disease"/>
            <person name="Wu L."/>
            <person name="Ma J."/>
        </authorList>
    </citation>
    <scope>NUCLEOTIDE SEQUENCE [LARGE SCALE GENOMIC DNA]</scope>
    <source>
        <strain evidence="4">CCUG 43114</strain>
    </source>
</reference>
<dbReference type="PANTHER" id="PTHR21240">
    <property type="entry name" value="2-AMINO-3-CARBOXYLMUCONATE-6-SEMIALDEHYDE DECARBOXYLASE"/>
    <property type="match status" value="1"/>
</dbReference>
<protein>
    <submittedName>
        <fullName evidence="3">Amidohydrolase family protein</fullName>
    </submittedName>
</protein>
<gene>
    <name evidence="3" type="ORF">ACFPJ6_10430</name>
</gene>
<sequence length="337" mass="36692">MAIDIHAHTVPADFVTELARAVPSAGPVLRERDGSWWLDYPDGRRSGPIPRGMVDTEARVADMDRAGVDVQALSVPPPHFNYRLPAEAAADAARLHNDAMVAMARELPERFVVLGHLPMQSEEHALAELERLVALPEVVGLELGTNVAGVNLGEPQHEEVWRAVDAAGLAVVLHPGADVAGAARMQSHYLHNFVGNPTDTTVAAGSLLFSGVLQRNQALRFGLLHGGGFLPYQIGRFDHGWSVRPESRADLEVEPSSLLDRFFFDTLTHDPLSLRFLHDRVGDDRLCLGSDYPFDMADPDPVGSLRAALHDRPQAVAKALDDNPRELLTRRPALVAG</sequence>
<evidence type="ECO:0000313" key="4">
    <source>
        <dbReference type="Proteomes" id="UP001596122"/>
    </source>
</evidence>
<dbReference type="InterPro" id="IPR006680">
    <property type="entry name" value="Amidohydro-rel"/>
</dbReference>
<dbReference type="SUPFAM" id="SSF51556">
    <property type="entry name" value="Metallo-dependent hydrolases"/>
    <property type="match status" value="1"/>
</dbReference>